<organism evidence="1">
    <name type="scientific">uncultured Caudovirales phage</name>
    <dbReference type="NCBI Taxonomy" id="2100421"/>
    <lineage>
        <taxon>Viruses</taxon>
        <taxon>Duplodnaviria</taxon>
        <taxon>Heunggongvirae</taxon>
        <taxon>Uroviricota</taxon>
        <taxon>Caudoviricetes</taxon>
        <taxon>Peduoviridae</taxon>
        <taxon>Maltschvirus</taxon>
        <taxon>Maltschvirus maltsch</taxon>
    </lineage>
</organism>
<gene>
    <name evidence="1" type="ORF">UFOVP191_49</name>
</gene>
<sequence length="57" mass="6527">MLDGTCKCHICGRPYKVYSMMVGDQSACPSCVRQAEQGVYAPDTPEQVRRRNDYFKH</sequence>
<dbReference type="EMBL" id="LR798233">
    <property type="protein sequence ID" value="CAB5212887.1"/>
    <property type="molecule type" value="Genomic_DNA"/>
</dbReference>
<reference evidence="1" key="1">
    <citation type="submission" date="2020-05" db="EMBL/GenBank/DDBJ databases">
        <authorList>
            <person name="Chiriac C."/>
            <person name="Salcher M."/>
            <person name="Ghai R."/>
            <person name="Kavagutti S V."/>
        </authorList>
    </citation>
    <scope>NUCLEOTIDE SEQUENCE</scope>
</reference>
<accession>A0A6J7WJ97</accession>
<protein>
    <submittedName>
        <fullName evidence="1">Uncharacterized protein</fullName>
    </submittedName>
</protein>
<proteinExistence type="predicted"/>
<evidence type="ECO:0000313" key="1">
    <source>
        <dbReference type="EMBL" id="CAB5212887.1"/>
    </source>
</evidence>
<name>A0A6J7WJ97_9CAUD</name>